<dbReference type="InterPro" id="IPR041698">
    <property type="entry name" value="Methyltransf_25"/>
</dbReference>
<dbReference type="AlphaFoldDB" id="A0A6H1U2G8"/>
<evidence type="ECO:0000313" key="2">
    <source>
        <dbReference type="EMBL" id="QIZ73062.1"/>
    </source>
</evidence>
<dbReference type="Gene3D" id="3.40.50.150">
    <property type="entry name" value="Vaccinia Virus protein VP39"/>
    <property type="match status" value="1"/>
</dbReference>
<keyword evidence="2" id="KW-0808">Transferase</keyword>
<keyword evidence="3" id="KW-1185">Reference proteome</keyword>
<dbReference type="GO" id="GO:0032259">
    <property type="term" value="P:methylation"/>
    <property type="evidence" value="ECO:0007669"/>
    <property type="project" value="UniProtKB-KW"/>
</dbReference>
<feature type="domain" description="Methyltransferase" evidence="1">
    <location>
        <begin position="38"/>
        <end position="133"/>
    </location>
</feature>
<reference evidence="2 3" key="1">
    <citation type="submission" date="2020-04" db="EMBL/GenBank/DDBJ databases">
        <authorList>
            <person name="Basu S."/>
            <person name="Maruthanayagam V."/>
            <person name="Chakraborty S."/>
            <person name="Pramanik A."/>
            <person name="Mukherjee J."/>
            <person name="Brink B."/>
        </authorList>
    </citation>
    <scope>NUCLEOTIDE SEQUENCE [LARGE SCALE GENOMIC DNA]</scope>
    <source>
        <strain evidence="2 3">AP17</strain>
    </source>
</reference>
<dbReference type="EMBL" id="CP051167">
    <property type="protein sequence ID" value="QIZ73062.1"/>
    <property type="molecule type" value="Genomic_DNA"/>
</dbReference>
<dbReference type="Proteomes" id="UP000500857">
    <property type="component" value="Chromosome"/>
</dbReference>
<proteinExistence type="predicted"/>
<organism evidence="2 3">
    <name type="scientific">Oxynema aestuarii AP17</name>
    <dbReference type="NCBI Taxonomy" id="2064643"/>
    <lineage>
        <taxon>Bacteria</taxon>
        <taxon>Bacillati</taxon>
        <taxon>Cyanobacteriota</taxon>
        <taxon>Cyanophyceae</taxon>
        <taxon>Oscillatoriophycideae</taxon>
        <taxon>Oscillatoriales</taxon>
        <taxon>Oscillatoriaceae</taxon>
        <taxon>Oxynema</taxon>
        <taxon>Oxynema aestuarii</taxon>
    </lineage>
</organism>
<dbReference type="GO" id="GO:0008168">
    <property type="term" value="F:methyltransferase activity"/>
    <property type="evidence" value="ECO:0007669"/>
    <property type="project" value="UniProtKB-KW"/>
</dbReference>
<accession>A0A6H1U2G8</accession>
<dbReference type="SUPFAM" id="SSF53335">
    <property type="entry name" value="S-adenosyl-L-methionine-dependent methyltransferases"/>
    <property type="match status" value="1"/>
</dbReference>
<evidence type="ECO:0000259" key="1">
    <source>
        <dbReference type="Pfam" id="PF13649"/>
    </source>
</evidence>
<evidence type="ECO:0000313" key="3">
    <source>
        <dbReference type="Proteomes" id="UP000500857"/>
    </source>
</evidence>
<dbReference type="InterPro" id="IPR029063">
    <property type="entry name" value="SAM-dependent_MTases_sf"/>
</dbReference>
<gene>
    <name evidence="2" type="ORF">HCG48_22690</name>
</gene>
<sequence>MSSALDYEKIAHLYDSYLHFENDLPFFLEECQKTNGSVLELTCGTGRISIPLLEAGVSLTCVDASPAMLEIFRQKIAGKSLDPAIILADMADLQLDSKFDLVLLPFQSFHELHTAAERERTLAGIYDCLNPDGRFICTLHNPKTRLEAIARGTTEYGPFPRLDGSGSVRLSVALEYAADTGIVSGFQTIYELDSGDRIIAEHRVSIRFSLIELEGFQTLLKSMNFSIETIYGNYDRSPLITETSPYAIVCSCKWSMN</sequence>
<protein>
    <submittedName>
        <fullName evidence="2">Class I SAM-dependent methyltransferase</fullName>
    </submittedName>
</protein>
<keyword evidence="2" id="KW-0489">Methyltransferase</keyword>
<dbReference type="RefSeq" id="WP_168571208.1">
    <property type="nucleotide sequence ID" value="NZ_CP051167.1"/>
</dbReference>
<dbReference type="KEGG" id="oxy:HCG48_22690"/>
<dbReference type="InterPro" id="IPR050508">
    <property type="entry name" value="Methyltransf_Superfamily"/>
</dbReference>
<dbReference type="CDD" id="cd02440">
    <property type="entry name" value="AdoMet_MTases"/>
    <property type="match status" value="1"/>
</dbReference>
<dbReference type="PANTHER" id="PTHR42912">
    <property type="entry name" value="METHYLTRANSFERASE"/>
    <property type="match status" value="1"/>
</dbReference>
<name>A0A6H1U2G8_9CYAN</name>
<dbReference type="PANTHER" id="PTHR42912:SF80">
    <property type="entry name" value="METHYLTRANSFERASE DOMAIN-CONTAINING PROTEIN"/>
    <property type="match status" value="1"/>
</dbReference>
<dbReference type="Pfam" id="PF13649">
    <property type="entry name" value="Methyltransf_25"/>
    <property type="match status" value="1"/>
</dbReference>